<feature type="compositionally biased region" description="Polar residues" evidence="1">
    <location>
        <begin position="365"/>
        <end position="378"/>
    </location>
</feature>
<evidence type="ECO:0000256" key="1">
    <source>
        <dbReference type="SAM" id="MobiDB-lite"/>
    </source>
</evidence>
<gene>
    <name evidence="2" type="ORF">CesoFtcFv8_001811</name>
</gene>
<reference evidence="2 3" key="1">
    <citation type="journal article" date="2023" name="Mol. Biol. Evol.">
        <title>Genomics of Secondarily Temperate Adaptation in the Only Non-Antarctic Icefish.</title>
        <authorList>
            <person name="Rivera-Colon A.G."/>
            <person name="Rayamajhi N."/>
            <person name="Minhas B.F."/>
            <person name="Madrigal G."/>
            <person name="Bilyk K.T."/>
            <person name="Yoon V."/>
            <person name="Hune M."/>
            <person name="Gregory S."/>
            <person name="Cheng C.H.C."/>
            <person name="Catchen J.M."/>
        </authorList>
    </citation>
    <scope>NUCLEOTIDE SEQUENCE [LARGE SCALE GENOMIC DNA]</scope>
    <source>
        <strain evidence="2">JC2023a</strain>
    </source>
</reference>
<organism evidence="2 3">
    <name type="scientific">Champsocephalus esox</name>
    <name type="common">pike icefish</name>
    <dbReference type="NCBI Taxonomy" id="159716"/>
    <lineage>
        <taxon>Eukaryota</taxon>
        <taxon>Metazoa</taxon>
        <taxon>Chordata</taxon>
        <taxon>Craniata</taxon>
        <taxon>Vertebrata</taxon>
        <taxon>Euteleostomi</taxon>
        <taxon>Actinopterygii</taxon>
        <taxon>Neopterygii</taxon>
        <taxon>Teleostei</taxon>
        <taxon>Neoteleostei</taxon>
        <taxon>Acanthomorphata</taxon>
        <taxon>Eupercaria</taxon>
        <taxon>Perciformes</taxon>
        <taxon>Notothenioidei</taxon>
        <taxon>Channichthyidae</taxon>
        <taxon>Champsocephalus</taxon>
    </lineage>
</organism>
<name>A0AAN8CWW1_9TELE</name>
<dbReference type="AlphaFoldDB" id="A0AAN8CWW1"/>
<dbReference type="Proteomes" id="UP001335648">
    <property type="component" value="Unassembled WGS sequence"/>
</dbReference>
<feature type="compositionally biased region" description="Polar residues" evidence="1">
    <location>
        <begin position="338"/>
        <end position="347"/>
    </location>
</feature>
<feature type="compositionally biased region" description="Basic and acidic residues" evidence="1">
    <location>
        <begin position="290"/>
        <end position="311"/>
    </location>
</feature>
<feature type="region of interest" description="Disordered" evidence="1">
    <location>
        <begin position="283"/>
        <end position="387"/>
    </location>
</feature>
<feature type="compositionally biased region" description="Basic and acidic residues" evidence="1">
    <location>
        <begin position="319"/>
        <end position="337"/>
    </location>
</feature>
<sequence>MSPKQTKMRLDVEPGSTADIKGRIKIRSDAITAPNLRKKTWSQMEKMLEQWQTRGLYPADDQPAPTKAHRKAVIDHENGEYLREQQAWIKAGQPSWYGPKKIAMLKAETRKAQVTSLMLHLKYSVSGMANMCIVEEASSRATEVTTEKLEDTPVIQTPKLYPDLIGKPPPYVTENKPLLQPSIQAPTFVILGGVLELDGVPTTRRLQELEYGVRMLTTQSNQLLEEHKRLAEKHPITTMPIDSQLQRDILQTPMSFQSTNRSTGTDPGKMAAYVKEAGPIFSLQPQTAEEDAKKHRQEMEDRHAEERREAEGTNNYIIAERRRQQEQTIRGWEDSQSTRRTNYSPDEQNYRGHGDDNDSAHSGYPEQTRQQQGFTTPSRKSRGDEINQQTWTAPMAERLRSTAHHVMPLIAAGKGGFQYQPWNHRDMEALVGKLPPLIKGGQKWVNDLEKFTAQDHLCLGDIRALLGRIEGRLEARAIDSEANCTNDPDDIPFNFIRSNYWAAIRHIYPTTRSFHALRSLKKETGEDMHVFLKKCEEVWEACTGERHDLSPAIEMVWKNSVIKALPLAVQARLEEVVGLDNNTR</sequence>
<dbReference type="EMBL" id="JAULUE010002047">
    <property type="protein sequence ID" value="KAK5911881.1"/>
    <property type="molecule type" value="Genomic_DNA"/>
</dbReference>
<keyword evidence="3" id="KW-1185">Reference proteome</keyword>
<evidence type="ECO:0000313" key="3">
    <source>
        <dbReference type="Proteomes" id="UP001335648"/>
    </source>
</evidence>
<evidence type="ECO:0000313" key="2">
    <source>
        <dbReference type="EMBL" id="KAK5911881.1"/>
    </source>
</evidence>
<proteinExistence type="predicted"/>
<accession>A0AAN8CWW1</accession>
<comment type="caution">
    <text evidence="2">The sequence shown here is derived from an EMBL/GenBank/DDBJ whole genome shotgun (WGS) entry which is preliminary data.</text>
</comment>
<feature type="compositionally biased region" description="Basic and acidic residues" evidence="1">
    <location>
        <begin position="348"/>
        <end position="359"/>
    </location>
</feature>
<protein>
    <submittedName>
        <fullName evidence="2">Uncharacterized protein</fullName>
    </submittedName>
</protein>